<keyword evidence="2" id="KW-1185">Reference proteome</keyword>
<accession>A0ABQ4MUC4</accession>
<dbReference type="Proteomes" id="UP000681290">
    <property type="component" value="Unassembled WGS sequence"/>
</dbReference>
<name>A0ABQ4MUC4_9BACL</name>
<dbReference type="EMBL" id="BOSM01000005">
    <property type="protein sequence ID" value="GIP59537.1"/>
    <property type="molecule type" value="Genomic_DNA"/>
</dbReference>
<gene>
    <name evidence="1" type="ORF">J15TS10_33510</name>
</gene>
<evidence type="ECO:0000313" key="2">
    <source>
        <dbReference type="Proteomes" id="UP000681290"/>
    </source>
</evidence>
<dbReference type="Gene3D" id="3.40.50.720">
    <property type="entry name" value="NAD(P)-binding Rossmann-like Domain"/>
    <property type="match status" value="1"/>
</dbReference>
<sequence length="60" mass="6163">MASFGGECAGTRIDIYHYVLNGGITMGLMQNKAGLITGAGSGIERASALAFAREGARVMV</sequence>
<dbReference type="SUPFAM" id="SSF51735">
    <property type="entry name" value="NAD(P)-binding Rossmann-fold domains"/>
    <property type="match status" value="1"/>
</dbReference>
<reference evidence="1 2" key="1">
    <citation type="submission" date="2021-03" db="EMBL/GenBank/DDBJ databases">
        <title>Antimicrobial resistance genes in bacteria isolated from Japanese honey, and their potential for conferring macrolide and lincosamide resistance in the American foulbrood pathogen Paenibacillus larvae.</title>
        <authorList>
            <person name="Okamoto M."/>
            <person name="Kumagai M."/>
            <person name="Kanamori H."/>
            <person name="Takamatsu D."/>
        </authorList>
    </citation>
    <scope>NUCLEOTIDE SEQUENCE [LARGE SCALE GENOMIC DNA]</scope>
    <source>
        <strain evidence="1 2">J15TS10</strain>
    </source>
</reference>
<comment type="caution">
    <text evidence="1">The sequence shown here is derived from an EMBL/GenBank/DDBJ whole genome shotgun (WGS) entry which is preliminary data.</text>
</comment>
<proteinExistence type="predicted"/>
<dbReference type="InterPro" id="IPR036291">
    <property type="entry name" value="NAD(P)-bd_dom_sf"/>
</dbReference>
<evidence type="ECO:0000313" key="1">
    <source>
        <dbReference type="EMBL" id="GIP59537.1"/>
    </source>
</evidence>
<organism evidence="1 2">
    <name type="scientific">Paenibacillus woosongensis</name>
    <dbReference type="NCBI Taxonomy" id="307580"/>
    <lineage>
        <taxon>Bacteria</taxon>
        <taxon>Bacillati</taxon>
        <taxon>Bacillota</taxon>
        <taxon>Bacilli</taxon>
        <taxon>Bacillales</taxon>
        <taxon>Paenibacillaceae</taxon>
        <taxon>Paenibacillus</taxon>
    </lineage>
</organism>
<protein>
    <submittedName>
        <fullName evidence="1">Uncharacterized protein</fullName>
    </submittedName>
</protein>